<dbReference type="AlphaFoldDB" id="A0A8J8MVH3"/>
<dbReference type="KEGG" id="fap:GR316_11920"/>
<keyword evidence="2" id="KW-1185">Reference proteome</keyword>
<sequence>MPQRTALVPMSTDTEAEIAALARRAEQAGGPLMKVVSFAGTRAEGLMERIPMPVRERIEEATAFALRRCYGFAAAARGARLPDAGRHGHRVAAVLSGGLGGFGGLASSVVELPATVSIFFAAIQKVAASYGFDPEDEAVRVECLRVFGSGTPFEEDDGVNTAFLASRIALTGAGAQGLIASVAPRLAAVLSQKLAAQTVPLLGAATGAAVNLAFITYYQELAHVRFGLLKLAKDHPEGEVMESFRAAAARPVRR</sequence>
<dbReference type="PANTHER" id="PTHR41260">
    <property type="entry name" value="PROTEIN ECSC"/>
    <property type="match status" value="1"/>
</dbReference>
<gene>
    <name evidence="1" type="ORF">GR316_11920</name>
</gene>
<evidence type="ECO:0000313" key="2">
    <source>
        <dbReference type="Proteomes" id="UP000679284"/>
    </source>
</evidence>
<accession>A0A8J8MVH3</accession>
<dbReference type="RefSeq" id="WP_211785232.1">
    <property type="nucleotide sequence ID" value="NZ_CP047290.1"/>
</dbReference>
<name>A0A8J8MVH3_9RHOB</name>
<geneLocation type="plasmid" evidence="1 2">
    <name>unnamed1</name>
</geneLocation>
<reference evidence="1" key="1">
    <citation type="submission" date="2020-01" db="EMBL/GenBank/DDBJ databases">
        <authorList>
            <person name="Yang Y."/>
            <person name="Kwon Y.M."/>
        </authorList>
    </citation>
    <scope>NUCLEOTIDE SEQUENCE</scope>
    <source>
        <strain evidence="1">PG104</strain>
        <plasmid evidence="1">unnamed1</plasmid>
    </source>
</reference>
<organism evidence="1 2">
    <name type="scientific">Falsirhodobacter algicola</name>
    <dbReference type="NCBI Taxonomy" id="2692330"/>
    <lineage>
        <taxon>Bacteria</taxon>
        <taxon>Pseudomonadati</taxon>
        <taxon>Pseudomonadota</taxon>
        <taxon>Alphaproteobacteria</taxon>
        <taxon>Rhodobacterales</taxon>
        <taxon>Paracoccaceae</taxon>
        <taxon>Falsirhodobacter</taxon>
    </lineage>
</organism>
<proteinExistence type="predicted"/>
<keyword evidence="1" id="KW-0614">Plasmid</keyword>
<dbReference type="Pfam" id="PF12787">
    <property type="entry name" value="EcsC"/>
    <property type="match status" value="1"/>
</dbReference>
<protein>
    <submittedName>
        <fullName evidence="1">EcsC family protein</fullName>
    </submittedName>
</protein>
<dbReference type="PANTHER" id="PTHR41260:SF1">
    <property type="entry name" value="PROTEIN ECSC"/>
    <property type="match status" value="1"/>
</dbReference>
<evidence type="ECO:0000313" key="1">
    <source>
        <dbReference type="EMBL" id="QUS37088.1"/>
    </source>
</evidence>
<dbReference type="Proteomes" id="UP000679284">
    <property type="component" value="Plasmid unnamed1"/>
</dbReference>
<dbReference type="InterPro" id="IPR024787">
    <property type="entry name" value="EcsC"/>
</dbReference>
<dbReference type="EMBL" id="CP047290">
    <property type="protein sequence ID" value="QUS37088.1"/>
    <property type="molecule type" value="Genomic_DNA"/>
</dbReference>